<organism evidence="3 4">
    <name type="scientific">Mycobacterium paraffinicum</name>
    <dbReference type="NCBI Taxonomy" id="53378"/>
    <lineage>
        <taxon>Bacteria</taxon>
        <taxon>Bacillati</taxon>
        <taxon>Actinomycetota</taxon>
        <taxon>Actinomycetes</taxon>
        <taxon>Mycobacteriales</taxon>
        <taxon>Mycobacteriaceae</taxon>
        <taxon>Mycobacterium</taxon>
    </lineage>
</organism>
<evidence type="ECO:0008006" key="5">
    <source>
        <dbReference type="Google" id="ProtNLM"/>
    </source>
</evidence>
<sequence length="171" mass="17840">MTDLERVGTEIGGPSIPTPRPQNDAPPKRARRKHAVALAAVVAAVGVGGYFGVNAVLSHPSSRATPGSTSGAFKQVRGLPRGAEACPRLEADVVVPFNAGARGTSTTTCEFVEQVRFEYAKRSTPASGPTQLSAVSPATRTWYELACLSSQTYVTCTGGSAAVIYLYNAPE</sequence>
<keyword evidence="4" id="KW-1185">Reference proteome</keyword>
<feature type="transmembrane region" description="Helical" evidence="2">
    <location>
        <begin position="35"/>
        <end position="53"/>
    </location>
</feature>
<accession>A0ABP8RJ33</accession>
<dbReference type="Proteomes" id="UP001501417">
    <property type="component" value="Unassembled WGS sequence"/>
</dbReference>
<evidence type="ECO:0000256" key="2">
    <source>
        <dbReference type="SAM" id="Phobius"/>
    </source>
</evidence>
<evidence type="ECO:0000256" key="1">
    <source>
        <dbReference type="SAM" id="MobiDB-lite"/>
    </source>
</evidence>
<protein>
    <recommendedName>
        <fullName evidence="5">Serine/threonine protein kinase</fullName>
    </recommendedName>
</protein>
<keyword evidence="2" id="KW-1133">Transmembrane helix</keyword>
<dbReference type="EMBL" id="BAABGF010000023">
    <property type="protein sequence ID" value="GAA4539375.1"/>
    <property type="molecule type" value="Genomic_DNA"/>
</dbReference>
<comment type="caution">
    <text evidence="3">The sequence shown here is derived from an EMBL/GenBank/DDBJ whole genome shotgun (WGS) entry which is preliminary data.</text>
</comment>
<keyword evidence="2" id="KW-0812">Transmembrane</keyword>
<evidence type="ECO:0000313" key="4">
    <source>
        <dbReference type="Proteomes" id="UP001501417"/>
    </source>
</evidence>
<keyword evidence="2" id="KW-0472">Membrane</keyword>
<feature type="region of interest" description="Disordered" evidence="1">
    <location>
        <begin position="1"/>
        <end position="31"/>
    </location>
</feature>
<name>A0ABP8RJ33_9MYCO</name>
<gene>
    <name evidence="3" type="ORF">GCM10023161_18920</name>
</gene>
<proteinExistence type="predicted"/>
<evidence type="ECO:0000313" key="3">
    <source>
        <dbReference type="EMBL" id="GAA4539375.1"/>
    </source>
</evidence>
<reference evidence="4" key="1">
    <citation type="journal article" date="2019" name="Int. J. Syst. Evol. Microbiol.">
        <title>The Global Catalogue of Microorganisms (GCM) 10K type strain sequencing project: providing services to taxonomists for standard genome sequencing and annotation.</title>
        <authorList>
            <consortium name="The Broad Institute Genomics Platform"/>
            <consortium name="The Broad Institute Genome Sequencing Center for Infectious Disease"/>
            <person name="Wu L."/>
            <person name="Ma J."/>
        </authorList>
    </citation>
    <scope>NUCLEOTIDE SEQUENCE [LARGE SCALE GENOMIC DNA]</scope>
    <source>
        <strain evidence="4">JCM 17782</strain>
    </source>
</reference>